<accession>A0AAE1PXM5</accession>
<dbReference type="AlphaFoldDB" id="A0AAE1PXM5"/>
<feature type="compositionally biased region" description="Basic residues" evidence="1">
    <location>
        <begin position="19"/>
        <end position="31"/>
    </location>
</feature>
<organism evidence="2 3">
    <name type="scientific">Petrolisthes manimaculis</name>
    <dbReference type="NCBI Taxonomy" id="1843537"/>
    <lineage>
        <taxon>Eukaryota</taxon>
        <taxon>Metazoa</taxon>
        <taxon>Ecdysozoa</taxon>
        <taxon>Arthropoda</taxon>
        <taxon>Crustacea</taxon>
        <taxon>Multicrustacea</taxon>
        <taxon>Malacostraca</taxon>
        <taxon>Eumalacostraca</taxon>
        <taxon>Eucarida</taxon>
        <taxon>Decapoda</taxon>
        <taxon>Pleocyemata</taxon>
        <taxon>Anomura</taxon>
        <taxon>Galatheoidea</taxon>
        <taxon>Porcellanidae</taxon>
        <taxon>Petrolisthes</taxon>
    </lineage>
</organism>
<name>A0AAE1PXM5_9EUCA</name>
<keyword evidence="3" id="KW-1185">Reference proteome</keyword>
<protein>
    <submittedName>
        <fullName evidence="2">Uncharacterized protein</fullName>
    </submittedName>
</protein>
<dbReference type="EMBL" id="JAWZYT010000996">
    <property type="protein sequence ID" value="KAK4316695.1"/>
    <property type="molecule type" value="Genomic_DNA"/>
</dbReference>
<evidence type="ECO:0000313" key="2">
    <source>
        <dbReference type="EMBL" id="KAK4316695.1"/>
    </source>
</evidence>
<dbReference type="Proteomes" id="UP001292094">
    <property type="component" value="Unassembled WGS sequence"/>
</dbReference>
<sequence length="127" mass="14161">MTREQISQPAPRQKIIGGRCRRRKRRSKRGHIGAPTSSFGRSTRSAPTARVARSKVQLLSWPPVSKLALFYPPVATKPDLPFPLTHLVAIESSQSLQCPLPWPHQESNPLCGHITQPVPPVPWSQFS</sequence>
<evidence type="ECO:0000256" key="1">
    <source>
        <dbReference type="SAM" id="MobiDB-lite"/>
    </source>
</evidence>
<evidence type="ECO:0000313" key="3">
    <source>
        <dbReference type="Proteomes" id="UP001292094"/>
    </source>
</evidence>
<feature type="compositionally biased region" description="Polar residues" evidence="1">
    <location>
        <begin position="1"/>
        <end position="10"/>
    </location>
</feature>
<feature type="compositionally biased region" description="Polar residues" evidence="1">
    <location>
        <begin position="35"/>
        <end position="46"/>
    </location>
</feature>
<feature type="region of interest" description="Disordered" evidence="1">
    <location>
        <begin position="1"/>
        <end position="48"/>
    </location>
</feature>
<proteinExistence type="predicted"/>
<gene>
    <name evidence="2" type="ORF">Pmani_012189</name>
</gene>
<comment type="caution">
    <text evidence="2">The sequence shown here is derived from an EMBL/GenBank/DDBJ whole genome shotgun (WGS) entry which is preliminary data.</text>
</comment>
<reference evidence="2" key="1">
    <citation type="submission" date="2023-11" db="EMBL/GenBank/DDBJ databases">
        <title>Genome assemblies of two species of porcelain crab, Petrolisthes cinctipes and Petrolisthes manimaculis (Anomura: Porcellanidae).</title>
        <authorList>
            <person name="Angst P."/>
        </authorList>
    </citation>
    <scope>NUCLEOTIDE SEQUENCE</scope>
    <source>
        <strain evidence="2">PB745_02</strain>
        <tissue evidence="2">Gill</tissue>
    </source>
</reference>